<name>A0A0H4W7J3_9BACT</name>
<dbReference type="AlphaFoldDB" id="A0A0H4W7J3"/>
<dbReference type="RefSeq" id="WP_048921405.1">
    <property type="nucleotide sequence ID" value="NZ_CP010777.1"/>
</dbReference>
<keyword evidence="2" id="KW-1185">Reference proteome</keyword>
<dbReference type="KEGG" id="ruf:TH63_13520"/>
<dbReference type="STRING" id="1379910.TH63_13520"/>
<sequence length="204" mass="22880">MKNNLLLSFAIILSLGFGPKYDSATELEYELTRLIRSFSSNTQKEKCEDYFQEIKLLKNKIEDAIKEGEENPAAFRKLEKRIDGFHDFATTLTGCNNSNTELGLINFNTFLRETGLSPVLVKQSDCVTIYRVNMNGFQSYYAVNKGKAKMVKVAVKKGDKYNSSSSTYSFGLRCNSVEGFSQGNAQGKVNTMSISCTPLNLECY</sequence>
<accession>A0A0H4W7J3</accession>
<dbReference type="EMBL" id="CP010777">
    <property type="protein sequence ID" value="AKQ46411.1"/>
    <property type="molecule type" value="Genomic_DNA"/>
</dbReference>
<proteinExistence type="predicted"/>
<dbReference type="Proteomes" id="UP000036458">
    <property type="component" value="Chromosome"/>
</dbReference>
<dbReference type="PATRIC" id="fig|1379910.4.peg.2935"/>
<protein>
    <submittedName>
        <fullName evidence="1">Uncharacterized protein</fullName>
    </submittedName>
</protein>
<gene>
    <name evidence="1" type="ORF">TH63_13520</name>
</gene>
<reference evidence="1 2" key="1">
    <citation type="submission" date="2015-01" db="EMBL/GenBank/DDBJ databases">
        <title>Rufibacter sp./DG31D/ whole genome sequencing.</title>
        <authorList>
            <person name="Kim M.K."/>
            <person name="Srinivasan S."/>
            <person name="Lee J.-J."/>
        </authorList>
    </citation>
    <scope>NUCLEOTIDE SEQUENCE [LARGE SCALE GENOMIC DNA]</scope>
    <source>
        <strain evidence="1 2">DG31D</strain>
    </source>
</reference>
<evidence type="ECO:0000313" key="1">
    <source>
        <dbReference type="EMBL" id="AKQ46411.1"/>
    </source>
</evidence>
<dbReference type="OrthoDB" id="9840345at2"/>
<organism evidence="1 2">
    <name type="scientific">Rufibacter radiotolerans</name>
    <dbReference type="NCBI Taxonomy" id="1379910"/>
    <lineage>
        <taxon>Bacteria</taxon>
        <taxon>Pseudomonadati</taxon>
        <taxon>Bacteroidota</taxon>
        <taxon>Cytophagia</taxon>
        <taxon>Cytophagales</taxon>
        <taxon>Hymenobacteraceae</taxon>
        <taxon>Rufibacter</taxon>
    </lineage>
</organism>
<evidence type="ECO:0000313" key="2">
    <source>
        <dbReference type="Proteomes" id="UP000036458"/>
    </source>
</evidence>